<organism evidence="6 7">
    <name type="scientific">Clostridium simiarum</name>
    <dbReference type="NCBI Taxonomy" id="2841506"/>
    <lineage>
        <taxon>Bacteria</taxon>
        <taxon>Bacillati</taxon>
        <taxon>Bacillota</taxon>
        <taxon>Clostridia</taxon>
        <taxon>Eubacteriales</taxon>
        <taxon>Clostridiaceae</taxon>
        <taxon>Clostridium</taxon>
    </lineage>
</organism>
<keyword evidence="4" id="KW-0804">Transcription</keyword>
<dbReference type="SUPFAM" id="SSF46785">
    <property type="entry name" value="Winged helix' DNA-binding domain"/>
    <property type="match status" value="1"/>
</dbReference>
<evidence type="ECO:0000313" key="6">
    <source>
        <dbReference type="EMBL" id="MBU5590270.1"/>
    </source>
</evidence>
<reference evidence="6 7" key="1">
    <citation type="submission" date="2021-06" db="EMBL/GenBank/DDBJ databases">
        <authorList>
            <person name="Sun Q."/>
            <person name="Li D."/>
        </authorList>
    </citation>
    <scope>NUCLEOTIDE SEQUENCE [LARGE SCALE GENOMIC DNA]</scope>
    <source>
        <strain evidence="6 7">MSJ-4</strain>
    </source>
</reference>
<keyword evidence="3" id="KW-0238">DNA-binding</keyword>
<evidence type="ECO:0000256" key="2">
    <source>
        <dbReference type="ARBA" id="ARBA00023015"/>
    </source>
</evidence>
<dbReference type="Pfam" id="PF00126">
    <property type="entry name" value="HTH_1"/>
    <property type="match status" value="1"/>
</dbReference>
<keyword evidence="2" id="KW-0805">Transcription regulation</keyword>
<dbReference type="InterPro" id="IPR036388">
    <property type="entry name" value="WH-like_DNA-bd_sf"/>
</dbReference>
<evidence type="ECO:0000256" key="3">
    <source>
        <dbReference type="ARBA" id="ARBA00023125"/>
    </source>
</evidence>
<dbReference type="InterPro" id="IPR005119">
    <property type="entry name" value="LysR_subst-bd"/>
</dbReference>
<comment type="caution">
    <text evidence="6">The sequence shown here is derived from an EMBL/GenBank/DDBJ whole genome shotgun (WGS) entry which is preliminary data.</text>
</comment>
<proteinExistence type="inferred from homology"/>
<accession>A0ABS6EX21</accession>
<dbReference type="PANTHER" id="PTHR30126:SF40">
    <property type="entry name" value="HTH-TYPE TRANSCRIPTIONAL REGULATOR GLTR"/>
    <property type="match status" value="1"/>
</dbReference>
<dbReference type="InterPro" id="IPR000847">
    <property type="entry name" value="LysR_HTH_N"/>
</dbReference>
<comment type="similarity">
    <text evidence="1">Belongs to the LysR transcriptional regulatory family.</text>
</comment>
<evidence type="ECO:0000313" key="7">
    <source>
        <dbReference type="Proteomes" id="UP000736583"/>
    </source>
</evidence>
<keyword evidence="7" id="KW-1185">Reference proteome</keyword>
<dbReference type="InterPro" id="IPR036390">
    <property type="entry name" value="WH_DNA-bd_sf"/>
</dbReference>
<dbReference type="PROSITE" id="PS50931">
    <property type="entry name" value="HTH_LYSR"/>
    <property type="match status" value="1"/>
</dbReference>
<dbReference type="Proteomes" id="UP000736583">
    <property type="component" value="Unassembled WGS sequence"/>
</dbReference>
<dbReference type="RefSeq" id="WP_032121265.1">
    <property type="nucleotide sequence ID" value="NZ_JAHLQL010000001.1"/>
</dbReference>
<dbReference type="Gene3D" id="1.10.10.10">
    <property type="entry name" value="Winged helix-like DNA-binding domain superfamily/Winged helix DNA-binding domain"/>
    <property type="match status" value="1"/>
</dbReference>
<gene>
    <name evidence="6" type="ORF">KQI89_00670</name>
</gene>
<evidence type="ECO:0000259" key="5">
    <source>
        <dbReference type="PROSITE" id="PS50931"/>
    </source>
</evidence>
<protein>
    <submittedName>
        <fullName evidence="6">LysR family transcriptional regulator</fullName>
    </submittedName>
</protein>
<evidence type="ECO:0000256" key="4">
    <source>
        <dbReference type="ARBA" id="ARBA00023163"/>
    </source>
</evidence>
<dbReference type="PANTHER" id="PTHR30126">
    <property type="entry name" value="HTH-TYPE TRANSCRIPTIONAL REGULATOR"/>
    <property type="match status" value="1"/>
</dbReference>
<dbReference type="PRINTS" id="PR00039">
    <property type="entry name" value="HTHLYSR"/>
</dbReference>
<evidence type="ECO:0000256" key="1">
    <source>
        <dbReference type="ARBA" id="ARBA00009437"/>
    </source>
</evidence>
<name>A0ABS6EX21_9CLOT</name>
<dbReference type="Pfam" id="PF03466">
    <property type="entry name" value="LysR_substrate"/>
    <property type="match status" value="1"/>
</dbReference>
<feature type="domain" description="HTH lysR-type" evidence="5">
    <location>
        <begin position="1"/>
        <end position="58"/>
    </location>
</feature>
<dbReference type="Gene3D" id="3.40.190.290">
    <property type="match status" value="1"/>
</dbReference>
<dbReference type="EMBL" id="JAHLQL010000001">
    <property type="protein sequence ID" value="MBU5590270.1"/>
    <property type="molecule type" value="Genomic_DNA"/>
</dbReference>
<sequence>MNIECFKYFYDVATQKSISKVAANSHISQSALSQQIQKLEDKLGVKLLDRSNKGVELTEEGTLILKHCETITNSYKKMIEDVSSLKEDRNNINIDAFWPISLYAAPLLLYHLKKRFPDYNINLKINSNENIESNVLNDISDIGICYGEPSERNLIYSKLGSDTLTLVASSNYNISDTVKLEDIKDHPLIILNQGIDIGYHIDKLIAKSAEEPLELNILFTTDSIDTAINSVKKGYGIALVPYFSIKNEIENNNLKEIYLEGLDEEFNIYLTYKSDTIRNLRSFVESFKKYMRKILNT</sequence>
<dbReference type="SUPFAM" id="SSF53850">
    <property type="entry name" value="Periplasmic binding protein-like II"/>
    <property type="match status" value="1"/>
</dbReference>